<organism evidence="4 5">
    <name type="scientific">Secundilactobacillus similis DSM 23365 = JCM 2765</name>
    <dbReference type="NCBI Taxonomy" id="1423804"/>
    <lineage>
        <taxon>Bacteria</taxon>
        <taxon>Bacillati</taxon>
        <taxon>Bacillota</taxon>
        <taxon>Bacilli</taxon>
        <taxon>Lactobacillales</taxon>
        <taxon>Lactobacillaceae</taxon>
        <taxon>Secundilactobacillus</taxon>
    </lineage>
</organism>
<evidence type="ECO:0000313" key="4">
    <source>
        <dbReference type="EMBL" id="KRN26095.1"/>
    </source>
</evidence>
<dbReference type="PROSITE" id="PS51186">
    <property type="entry name" value="GNAT"/>
    <property type="match status" value="1"/>
</dbReference>
<dbReference type="RefSeq" id="WP_054734820.1">
    <property type="nucleotide sequence ID" value="NZ_AYZM01000046.1"/>
</dbReference>
<keyword evidence="1 4" id="KW-0808">Transferase</keyword>
<evidence type="ECO:0000259" key="3">
    <source>
        <dbReference type="PROSITE" id="PS51186"/>
    </source>
</evidence>
<evidence type="ECO:0000256" key="1">
    <source>
        <dbReference type="ARBA" id="ARBA00022679"/>
    </source>
</evidence>
<dbReference type="InterPro" id="IPR051635">
    <property type="entry name" value="SNAT-like"/>
</dbReference>
<feature type="domain" description="N-acetyltransferase" evidence="3">
    <location>
        <begin position="3"/>
        <end position="162"/>
    </location>
</feature>
<dbReference type="Pfam" id="PF13508">
    <property type="entry name" value="Acetyltransf_7"/>
    <property type="match status" value="1"/>
</dbReference>
<name>A0A0R2FC62_9LACO</name>
<keyword evidence="5" id="KW-1185">Reference proteome</keyword>
<keyword evidence="2" id="KW-0012">Acyltransferase</keyword>
<accession>A0A0R2FC62</accession>
<gene>
    <name evidence="4" type="ORF">FD14_GL003167</name>
</gene>
<proteinExistence type="predicted"/>
<dbReference type="STRING" id="1423804.FD14_GL003167"/>
<evidence type="ECO:0000313" key="5">
    <source>
        <dbReference type="Proteomes" id="UP000051442"/>
    </source>
</evidence>
<dbReference type="AlphaFoldDB" id="A0A0R2FC62"/>
<dbReference type="GO" id="GO:0008080">
    <property type="term" value="F:N-acetyltransferase activity"/>
    <property type="evidence" value="ECO:0007669"/>
    <property type="project" value="UniProtKB-ARBA"/>
</dbReference>
<dbReference type="PATRIC" id="fig|1423804.4.peg.3402"/>
<evidence type="ECO:0000256" key="2">
    <source>
        <dbReference type="ARBA" id="ARBA00023315"/>
    </source>
</evidence>
<dbReference type="EMBL" id="AYZM01000046">
    <property type="protein sequence ID" value="KRN26095.1"/>
    <property type="molecule type" value="Genomic_DNA"/>
</dbReference>
<sequence>MSIHYQPAQLADLTEIMTIENQGFTPEEAASETSMAERIQVISDTFITAKDDQGQVLGYIVGPADNARYINDDLFDHTTPNNPTAAYQTVLSLAVHDDAQGKGIASQLLKELAKVAKAQHRQAITLTCLERLIPFYERNGYVNAGVAESDHAGEVWYNLIHSL</sequence>
<dbReference type="InterPro" id="IPR016181">
    <property type="entry name" value="Acyl_CoA_acyltransferase"/>
</dbReference>
<dbReference type="CDD" id="cd04301">
    <property type="entry name" value="NAT_SF"/>
    <property type="match status" value="1"/>
</dbReference>
<dbReference type="SUPFAM" id="SSF55729">
    <property type="entry name" value="Acyl-CoA N-acyltransferases (Nat)"/>
    <property type="match status" value="1"/>
</dbReference>
<dbReference type="PANTHER" id="PTHR10908:SF0">
    <property type="entry name" value="SEROTONIN N-ACETYLTRANSFERASE"/>
    <property type="match status" value="1"/>
</dbReference>
<comment type="caution">
    <text evidence="4">The sequence shown here is derived from an EMBL/GenBank/DDBJ whole genome shotgun (WGS) entry which is preliminary data.</text>
</comment>
<dbReference type="Gene3D" id="3.40.630.30">
    <property type="match status" value="1"/>
</dbReference>
<dbReference type="PANTHER" id="PTHR10908">
    <property type="entry name" value="SEROTONIN N-ACETYLTRANSFERASE"/>
    <property type="match status" value="1"/>
</dbReference>
<protein>
    <submittedName>
        <fullName evidence="4">N-acetyltransferase GCN5</fullName>
    </submittedName>
</protein>
<dbReference type="Proteomes" id="UP000051442">
    <property type="component" value="Unassembled WGS sequence"/>
</dbReference>
<dbReference type="InterPro" id="IPR000182">
    <property type="entry name" value="GNAT_dom"/>
</dbReference>
<reference evidence="4 5" key="1">
    <citation type="journal article" date="2015" name="Genome Announc.">
        <title>Expanding the biotechnology potential of lactobacilli through comparative genomics of 213 strains and associated genera.</title>
        <authorList>
            <person name="Sun Z."/>
            <person name="Harris H.M."/>
            <person name="McCann A."/>
            <person name="Guo C."/>
            <person name="Argimon S."/>
            <person name="Zhang W."/>
            <person name="Yang X."/>
            <person name="Jeffery I.B."/>
            <person name="Cooney J.C."/>
            <person name="Kagawa T.F."/>
            <person name="Liu W."/>
            <person name="Song Y."/>
            <person name="Salvetti E."/>
            <person name="Wrobel A."/>
            <person name="Rasinkangas P."/>
            <person name="Parkhill J."/>
            <person name="Rea M.C."/>
            <person name="O'Sullivan O."/>
            <person name="Ritari J."/>
            <person name="Douillard F.P."/>
            <person name="Paul Ross R."/>
            <person name="Yang R."/>
            <person name="Briner A.E."/>
            <person name="Felis G.E."/>
            <person name="de Vos W.M."/>
            <person name="Barrangou R."/>
            <person name="Klaenhammer T.R."/>
            <person name="Caufield P.W."/>
            <person name="Cui Y."/>
            <person name="Zhang H."/>
            <person name="O'Toole P.W."/>
        </authorList>
    </citation>
    <scope>NUCLEOTIDE SEQUENCE [LARGE SCALE GENOMIC DNA]</scope>
    <source>
        <strain evidence="4 5">DSM 23365</strain>
    </source>
</reference>